<reference evidence="2" key="2">
    <citation type="journal article" date="2017" name="Nat. Plants">
        <title>The Aegilops tauschii genome reveals multiple impacts of transposons.</title>
        <authorList>
            <person name="Zhao G."/>
            <person name="Zou C."/>
            <person name="Li K."/>
            <person name="Wang K."/>
            <person name="Li T."/>
            <person name="Gao L."/>
            <person name="Zhang X."/>
            <person name="Wang H."/>
            <person name="Yang Z."/>
            <person name="Liu X."/>
            <person name="Jiang W."/>
            <person name="Mao L."/>
            <person name="Kong X."/>
            <person name="Jiao Y."/>
            <person name="Jia J."/>
        </authorList>
    </citation>
    <scope>NUCLEOTIDE SEQUENCE [LARGE SCALE GENOMIC DNA]</scope>
    <source>
        <strain evidence="2">cv. AL8/78</strain>
    </source>
</reference>
<keyword evidence="2" id="KW-1185">Reference proteome</keyword>
<organism evidence="1 2">
    <name type="scientific">Aegilops tauschii subsp. strangulata</name>
    <name type="common">Goatgrass</name>
    <dbReference type="NCBI Taxonomy" id="200361"/>
    <lineage>
        <taxon>Eukaryota</taxon>
        <taxon>Viridiplantae</taxon>
        <taxon>Streptophyta</taxon>
        <taxon>Embryophyta</taxon>
        <taxon>Tracheophyta</taxon>
        <taxon>Spermatophyta</taxon>
        <taxon>Magnoliopsida</taxon>
        <taxon>Liliopsida</taxon>
        <taxon>Poales</taxon>
        <taxon>Poaceae</taxon>
        <taxon>BOP clade</taxon>
        <taxon>Pooideae</taxon>
        <taxon>Triticodae</taxon>
        <taxon>Triticeae</taxon>
        <taxon>Triticinae</taxon>
        <taxon>Aegilops</taxon>
    </lineage>
</organism>
<accession>A0A453CZM6</accession>
<protein>
    <submittedName>
        <fullName evidence="1">Uncharacterized protein</fullName>
    </submittedName>
</protein>
<sequence length="82" mass="9561">QVWCQSGHVQEKLRTVTMSDEKFRLKCNISLGRVADNHLCHILLRTRLVYRRNHKSSTEISSVHCLVYHHKYGKLESSVNQG</sequence>
<reference evidence="1" key="4">
    <citation type="submission" date="2019-03" db="UniProtKB">
        <authorList>
            <consortium name="EnsemblPlants"/>
        </authorList>
    </citation>
    <scope>IDENTIFICATION</scope>
</reference>
<reference evidence="1" key="3">
    <citation type="journal article" date="2017" name="Nature">
        <title>Genome sequence of the progenitor of the wheat D genome Aegilops tauschii.</title>
        <authorList>
            <person name="Luo M.C."/>
            <person name="Gu Y.Q."/>
            <person name="Puiu D."/>
            <person name="Wang H."/>
            <person name="Twardziok S.O."/>
            <person name="Deal K.R."/>
            <person name="Huo N."/>
            <person name="Zhu T."/>
            <person name="Wang L."/>
            <person name="Wang Y."/>
            <person name="McGuire P.E."/>
            <person name="Liu S."/>
            <person name="Long H."/>
            <person name="Ramasamy R.K."/>
            <person name="Rodriguez J.C."/>
            <person name="Van S.L."/>
            <person name="Yuan L."/>
            <person name="Wang Z."/>
            <person name="Xia Z."/>
            <person name="Xiao L."/>
            <person name="Anderson O.D."/>
            <person name="Ouyang S."/>
            <person name="Liang Y."/>
            <person name="Zimin A.V."/>
            <person name="Pertea G."/>
            <person name="Qi P."/>
            <person name="Bennetzen J.L."/>
            <person name="Dai X."/>
            <person name="Dawson M.W."/>
            <person name="Muller H.G."/>
            <person name="Kugler K."/>
            <person name="Rivarola-Duarte L."/>
            <person name="Spannagl M."/>
            <person name="Mayer K.F.X."/>
            <person name="Lu F.H."/>
            <person name="Bevan M.W."/>
            <person name="Leroy P."/>
            <person name="Li P."/>
            <person name="You F.M."/>
            <person name="Sun Q."/>
            <person name="Liu Z."/>
            <person name="Lyons E."/>
            <person name="Wicker T."/>
            <person name="Salzberg S.L."/>
            <person name="Devos K.M."/>
            <person name="Dvorak J."/>
        </authorList>
    </citation>
    <scope>NUCLEOTIDE SEQUENCE [LARGE SCALE GENOMIC DNA]</scope>
    <source>
        <strain evidence="1">cv. AL8/78</strain>
    </source>
</reference>
<dbReference type="AlphaFoldDB" id="A0A453CZM6"/>
<evidence type="ECO:0000313" key="1">
    <source>
        <dbReference type="EnsemblPlants" id="AET2Gv21026500.12"/>
    </source>
</evidence>
<dbReference type="EnsemblPlants" id="AET2Gv21026500.12">
    <property type="protein sequence ID" value="AET2Gv21026500.12"/>
    <property type="gene ID" value="AET2Gv21026500"/>
</dbReference>
<reference evidence="1" key="5">
    <citation type="journal article" date="2021" name="G3 (Bethesda)">
        <title>Aegilops tauschii genome assembly Aet v5.0 features greater sequence contiguity and improved annotation.</title>
        <authorList>
            <person name="Wang L."/>
            <person name="Zhu T."/>
            <person name="Rodriguez J.C."/>
            <person name="Deal K.R."/>
            <person name="Dubcovsky J."/>
            <person name="McGuire P.E."/>
            <person name="Lux T."/>
            <person name="Spannagl M."/>
            <person name="Mayer K.F.X."/>
            <person name="Baldrich P."/>
            <person name="Meyers B.C."/>
            <person name="Huo N."/>
            <person name="Gu Y.Q."/>
            <person name="Zhou H."/>
            <person name="Devos K.M."/>
            <person name="Bennetzen J.L."/>
            <person name="Unver T."/>
            <person name="Budak H."/>
            <person name="Gulick P.J."/>
            <person name="Galiba G."/>
            <person name="Kalapos B."/>
            <person name="Nelson D.R."/>
            <person name="Li P."/>
            <person name="You F.M."/>
            <person name="Luo M.C."/>
            <person name="Dvorak J."/>
        </authorList>
    </citation>
    <scope>NUCLEOTIDE SEQUENCE [LARGE SCALE GENOMIC DNA]</scope>
    <source>
        <strain evidence="1">cv. AL8/78</strain>
    </source>
</reference>
<proteinExistence type="predicted"/>
<dbReference type="Gramene" id="AET2Gv21026500.12">
    <property type="protein sequence ID" value="AET2Gv21026500.12"/>
    <property type="gene ID" value="AET2Gv21026500"/>
</dbReference>
<dbReference type="Proteomes" id="UP000015105">
    <property type="component" value="Chromosome 2D"/>
</dbReference>
<reference evidence="2" key="1">
    <citation type="journal article" date="2014" name="Science">
        <title>Ancient hybridizations among the ancestral genomes of bread wheat.</title>
        <authorList>
            <consortium name="International Wheat Genome Sequencing Consortium,"/>
            <person name="Marcussen T."/>
            <person name="Sandve S.R."/>
            <person name="Heier L."/>
            <person name="Spannagl M."/>
            <person name="Pfeifer M."/>
            <person name="Jakobsen K.S."/>
            <person name="Wulff B.B."/>
            <person name="Steuernagel B."/>
            <person name="Mayer K.F."/>
            <person name="Olsen O.A."/>
        </authorList>
    </citation>
    <scope>NUCLEOTIDE SEQUENCE [LARGE SCALE GENOMIC DNA]</scope>
    <source>
        <strain evidence="2">cv. AL8/78</strain>
    </source>
</reference>
<evidence type="ECO:0000313" key="2">
    <source>
        <dbReference type="Proteomes" id="UP000015105"/>
    </source>
</evidence>
<name>A0A453CZM6_AEGTS</name>